<evidence type="ECO:0000313" key="6">
    <source>
        <dbReference type="EMBL" id="MBC1172686.1"/>
    </source>
</evidence>
<protein>
    <recommendedName>
        <fullName evidence="5">RanBP2-type domain-containing protein</fullName>
    </recommendedName>
</protein>
<keyword evidence="3" id="KW-0862">Zinc</keyword>
<dbReference type="SMART" id="SM00547">
    <property type="entry name" value="ZnF_RBZ"/>
    <property type="match status" value="1"/>
</dbReference>
<keyword evidence="1" id="KW-0479">Metal-binding</keyword>
<feature type="compositionally biased region" description="Polar residues" evidence="4">
    <location>
        <begin position="488"/>
        <end position="498"/>
    </location>
</feature>
<dbReference type="InterPro" id="IPR036443">
    <property type="entry name" value="Znf_RanBP2_sf"/>
</dbReference>
<dbReference type="Gene3D" id="2.30.30.380">
    <property type="entry name" value="Zn-finger domain of Sec23/24"/>
    <property type="match status" value="1"/>
</dbReference>
<dbReference type="VEuPathDB" id="VectorBase:LLONM1_007474"/>
<sequence length="689" mass="77895">MSEMLSCNLLPDLWQQILQQHWTYLETEESLQKIEERQKLEECLKDFLCLVPHSRKFLLPVTAYVLQKSILQADDSSAYKASIGFESISQYANNLFTKPWRKEYRVIKMYSGFYYHEIQSNLVESEKIFEAMGYKILPNRTLILDGPICPDQVTNVSRDALAAFVECQILKQIFSGLTAMQVSSNWVDIFNFRSVHTGTPEQMINSMVFSMQEKRAHQEKQESYYSVPAPNPCSSCNVSRQYQMVAPPPPVSTYCPATVAPPCSLHPVPMANYGPYQTPGQGVYMPPHAMAHSKSLEHPSEKIRQPRHYSLDQPSYDYGRSPGGGYYDAVGNYDCVDGFVPSCAASFSAYNTAGNRYPLPGGFPLGTLNQPCESMVNGQHLAPPIVINGGTYGHRNSVPQGGCYHKSDHTCYSEYQGCNFCGEKRSKGMIKSENLIDLGDYRDSYQQPPSHDSTSMSNGELSDYYHRIKMAQKMRPRPSEGEVYARNNIRTSKTSSSRHNVEPDEVSSSDVDRHKNHDGVGSFETWDYVFQNLEKQGYTKDLGERDLLMQGLDLGSMKIHDDRRQASVVPAVAHKVKIAKAEPTTKAIQTESVQRRSTPCARVSANNNNVGETIERQKMHQENTKNRQIQEQQRKTVRNGETSGVASVPQNEWSCRFCTYLNPDSRKICEMCSKSKDFFFSQDKTPTCV</sequence>
<dbReference type="PROSITE" id="PS01358">
    <property type="entry name" value="ZF_RANBP2_1"/>
    <property type="match status" value="1"/>
</dbReference>
<dbReference type="GO" id="GO:0008270">
    <property type="term" value="F:zinc ion binding"/>
    <property type="evidence" value="ECO:0007669"/>
    <property type="project" value="UniProtKB-KW"/>
</dbReference>
<dbReference type="SUPFAM" id="SSF90209">
    <property type="entry name" value="Ran binding protein zinc finger-like"/>
    <property type="match status" value="1"/>
</dbReference>
<dbReference type="Pfam" id="PF21388">
    <property type="entry name" value="SPATA2_PUB-like"/>
    <property type="match status" value="1"/>
</dbReference>
<accession>A0A7G3AN77</accession>
<dbReference type="Gene3D" id="1.20.58.2190">
    <property type="match status" value="1"/>
</dbReference>
<reference evidence="6" key="1">
    <citation type="journal article" date="2020" name="BMC">
        <title>Leishmania infection induces a limited differential gene expression in the sand fly midgut.</title>
        <authorList>
            <person name="Coutinho-Abreu I.V."/>
            <person name="Serafim T.D."/>
            <person name="Meneses C."/>
            <person name="Kamhawi S."/>
            <person name="Oliveira F."/>
            <person name="Valenzuela J.G."/>
        </authorList>
    </citation>
    <scope>NUCLEOTIDE SEQUENCE</scope>
    <source>
        <strain evidence="6">Jacobina</strain>
        <tissue evidence="6">Midgut</tissue>
    </source>
</reference>
<dbReference type="EMBL" id="GITU01003983">
    <property type="protein sequence ID" value="MBC1172686.1"/>
    <property type="molecule type" value="Transcribed_RNA"/>
</dbReference>
<feature type="domain" description="RanBP2-type" evidence="5">
    <location>
        <begin position="653"/>
        <end position="672"/>
    </location>
</feature>
<evidence type="ECO:0000256" key="4">
    <source>
        <dbReference type="SAM" id="MobiDB-lite"/>
    </source>
</evidence>
<dbReference type="PANTHER" id="PTHR15326">
    <property type="entry name" value="SPERMATOGENESIS-ASSOCIATED PROTEIN 2/TAMOZHENNIC"/>
    <property type="match status" value="1"/>
</dbReference>
<dbReference type="SUPFAM" id="SSF143503">
    <property type="entry name" value="PUG domain-like"/>
    <property type="match status" value="1"/>
</dbReference>
<evidence type="ECO:0000259" key="5">
    <source>
        <dbReference type="PROSITE" id="PS01358"/>
    </source>
</evidence>
<proteinExistence type="predicted"/>
<dbReference type="AlphaFoldDB" id="A0A7G3AN77"/>
<evidence type="ECO:0000256" key="2">
    <source>
        <dbReference type="ARBA" id="ARBA00022771"/>
    </source>
</evidence>
<dbReference type="InterPro" id="IPR048839">
    <property type="entry name" value="SPATA2_PUB-like"/>
</dbReference>
<organism evidence="6">
    <name type="scientific">Lutzomyia longipalpis</name>
    <name type="common">Sand fly</name>
    <dbReference type="NCBI Taxonomy" id="7200"/>
    <lineage>
        <taxon>Eukaryota</taxon>
        <taxon>Metazoa</taxon>
        <taxon>Ecdysozoa</taxon>
        <taxon>Arthropoda</taxon>
        <taxon>Hexapoda</taxon>
        <taxon>Insecta</taxon>
        <taxon>Pterygota</taxon>
        <taxon>Neoptera</taxon>
        <taxon>Endopterygota</taxon>
        <taxon>Diptera</taxon>
        <taxon>Nematocera</taxon>
        <taxon>Psychodoidea</taxon>
        <taxon>Psychodidae</taxon>
        <taxon>Lutzomyia</taxon>
        <taxon>Lutzomyia</taxon>
    </lineage>
</organism>
<dbReference type="GO" id="GO:0005737">
    <property type="term" value="C:cytoplasm"/>
    <property type="evidence" value="ECO:0007669"/>
    <property type="project" value="TreeGrafter"/>
</dbReference>
<feature type="region of interest" description="Disordered" evidence="4">
    <location>
        <begin position="473"/>
        <end position="516"/>
    </location>
</feature>
<dbReference type="InterPro" id="IPR036339">
    <property type="entry name" value="PUB-like_dom_sf"/>
</dbReference>
<evidence type="ECO:0000256" key="1">
    <source>
        <dbReference type="ARBA" id="ARBA00022723"/>
    </source>
</evidence>
<dbReference type="PANTHER" id="PTHR15326:SF2">
    <property type="entry name" value="PROTEIN TAMOZHENNIC"/>
    <property type="match status" value="1"/>
</dbReference>
<name>A0A7G3AN77_LUTLO</name>
<feature type="region of interest" description="Disordered" evidence="4">
    <location>
        <begin position="618"/>
        <end position="645"/>
    </location>
</feature>
<dbReference type="InterPro" id="IPR001876">
    <property type="entry name" value="Znf_RanBP2"/>
</dbReference>
<keyword evidence="2" id="KW-0863">Zinc-finger</keyword>
<evidence type="ECO:0000256" key="3">
    <source>
        <dbReference type="ARBA" id="ARBA00022833"/>
    </source>
</evidence>